<comment type="similarity">
    <text evidence="2">Belongs to the autoinducer-2 exporter (AI-2E) (TC 2.A.86) family.</text>
</comment>
<organism evidence="9 10">
    <name type="scientific">Breznakia pachnodae</name>
    <dbReference type="NCBI Taxonomy" id="265178"/>
    <lineage>
        <taxon>Bacteria</taxon>
        <taxon>Bacillati</taxon>
        <taxon>Bacillota</taxon>
        <taxon>Erysipelotrichia</taxon>
        <taxon>Erysipelotrichales</taxon>
        <taxon>Erysipelotrichaceae</taxon>
        <taxon>Breznakia</taxon>
    </lineage>
</organism>
<feature type="transmembrane region" description="Helical" evidence="8">
    <location>
        <begin position="48"/>
        <end position="69"/>
    </location>
</feature>
<protein>
    <submittedName>
        <fullName evidence="9">PurR-regulated permease PerM</fullName>
    </submittedName>
</protein>
<name>A0ABU0E4L5_9FIRM</name>
<evidence type="ECO:0000313" key="9">
    <source>
        <dbReference type="EMBL" id="MDQ0361844.1"/>
    </source>
</evidence>
<comment type="subcellular location">
    <subcellularLocation>
        <location evidence="1">Cell membrane</location>
        <topology evidence="1">Multi-pass membrane protein</topology>
    </subcellularLocation>
</comment>
<comment type="caution">
    <text evidence="9">The sequence shown here is derived from an EMBL/GenBank/DDBJ whole genome shotgun (WGS) entry which is preliminary data.</text>
</comment>
<feature type="transmembrane region" description="Helical" evidence="8">
    <location>
        <begin position="165"/>
        <end position="192"/>
    </location>
</feature>
<proteinExistence type="inferred from homology"/>
<evidence type="ECO:0000256" key="7">
    <source>
        <dbReference type="ARBA" id="ARBA00023136"/>
    </source>
</evidence>
<keyword evidence="10" id="KW-1185">Reference proteome</keyword>
<dbReference type="EMBL" id="JAUSUR010000004">
    <property type="protein sequence ID" value="MDQ0361844.1"/>
    <property type="molecule type" value="Genomic_DNA"/>
</dbReference>
<dbReference type="PANTHER" id="PTHR21716:SF53">
    <property type="entry name" value="PERMEASE PERM-RELATED"/>
    <property type="match status" value="1"/>
</dbReference>
<evidence type="ECO:0000256" key="1">
    <source>
        <dbReference type="ARBA" id="ARBA00004651"/>
    </source>
</evidence>
<keyword evidence="7 8" id="KW-0472">Membrane</keyword>
<keyword evidence="5 8" id="KW-0812">Transmembrane</keyword>
<keyword evidence="6 8" id="KW-1133">Transmembrane helix</keyword>
<gene>
    <name evidence="9" type="ORF">J2S15_002594</name>
</gene>
<dbReference type="PANTHER" id="PTHR21716">
    <property type="entry name" value="TRANSMEMBRANE PROTEIN"/>
    <property type="match status" value="1"/>
</dbReference>
<reference evidence="9 10" key="1">
    <citation type="submission" date="2023-07" db="EMBL/GenBank/DDBJ databases">
        <title>Genomic Encyclopedia of Type Strains, Phase IV (KMG-IV): sequencing the most valuable type-strain genomes for metagenomic binning, comparative biology and taxonomic classification.</title>
        <authorList>
            <person name="Goeker M."/>
        </authorList>
    </citation>
    <scope>NUCLEOTIDE SEQUENCE [LARGE SCALE GENOMIC DNA]</scope>
    <source>
        <strain evidence="9 10">DSM 16784</strain>
    </source>
</reference>
<keyword evidence="4" id="KW-1003">Cell membrane</keyword>
<feature type="transmembrane region" description="Helical" evidence="8">
    <location>
        <begin position="81"/>
        <end position="102"/>
    </location>
</feature>
<evidence type="ECO:0000256" key="2">
    <source>
        <dbReference type="ARBA" id="ARBA00009773"/>
    </source>
</evidence>
<evidence type="ECO:0000256" key="4">
    <source>
        <dbReference type="ARBA" id="ARBA00022475"/>
    </source>
</evidence>
<evidence type="ECO:0000256" key="5">
    <source>
        <dbReference type="ARBA" id="ARBA00022692"/>
    </source>
</evidence>
<feature type="transmembrane region" description="Helical" evidence="8">
    <location>
        <begin position="20"/>
        <end position="36"/>
    </location>
</feature>
<sequence length="370" mass="41765">MKKIIDKMKEILKDKNSIKVLISITLILAIVALLQLTTESWKWSVDLFVTAVMPFLLSFMIAYVLRPFVNKIQKYVHKRGLAVLITILCLVGIIILCLVFIVPEVIRQFALLADYVGQGANSLFELIDTNVLSKLDLQKSVMDYIKNLDLFNNLQSLLMTLSNQMITVIINLISSVVYWMFSFILIIYFMLYDEPIRKGTKKVLTFINPSLPDYVRNADHELQKFLGSFGLIMISKFPIYGLLFYLIGHKNWMILAILNVFAVIIPYVGPLTANAIALLTGISQGQGVVLGTVGVIAFSSFIDPYLIEPRIYKSQLEMNPLVILFVIFVGSTFFGLIGTVAGIPSYVMIRSLINTYRSKHAESALLEEKK</sequence>
<evidence type="ECO:0000256" key="3">
    <source>
        <dbReference type="ARBA" id="ARBA00022448"/>
    </source>
</evidence>
<evidence type="ECO:0000256" key="8">
    <source>
        <dbReference type="SAM" id="Phobius"/>
    </source>
</evidence>
<accession>A0ABU0E4L5</accession>
<dbReference type="RefSeq" id="WP_307408927.1">
    <property type="nucleotide sequence ID" value="NZ_JAUSUR010000004.1"/>
</dbReference>
<feature type="transmembrane region" description="Helical" evidence="8">
    <location>
        <begin position="225"/>
        <end position="246"/>
    </location>
</feature>
<evidence type="ECO:0000256" key="6">
    <source>
        <dbReference type="ARBA" id="ARBA00022989"/>
    </source>
</evidence>
<feature type="transmembrane region" description="Helical" evidence="8">
    <location>
        <begin position="252"/>
        <end position="269"/>
    </location>
</feature>
<feature type="transmembrane region" description="Helical" evidence="8">
    <location>
        <begin position="322"/>
        <end position="349"/>
    </location>
</feature>
<dbReference type="InterPro" id="IPR002549">
    <property type="entry name" value="AI-2E-like"/>
</dbReference>
<dbReference type="Pfam" id="PF01594">
    <property type="entry name" value="AI-2E_transport"/>
    <property type="match status" value="1"/>
</dbReference>
<evidence type="ECO:0000313" key="10">
    <source>
        <dbReference type="Proteomes" id="UP001230220"/>
    </source>
</evidence>
<dbReference type="Proteomes" id="UP001230220">
    <property type="component" value="Unassembled WGS sequence"/>
</dbReference>
<keyword evidence="3" id="KW-0813">Transport</keyword>
<feature type="transmembrane region" description="Helical" evidence="8">
    <location>
        <begin position="276"/>
        <end position="302"/>
    </location>
</feature>